<protein>
    <submittedName>
        <fullName evidence="2">Uncharacterized protein</fullName>
    </submittedName>
</protein>
<dbReference type="AlphaFoldDB" id="A0A371FBL2"/>
<evidence type="ECO:0000313" key="3">
    <source>
        <dbReference type="Proteomes" id="UP000257109"/>
    </source>
</evidence>
<keyword evidence="1" id="KW-0732">Signal</keyword>
<name>A0A371FBL2_MUCPR</name>
<dbReference type="Proteomes" id="UP000257109">
    <property type="component" value="Unassembled WGS sequence"/>
</dbReference>
<comment type="caution">
    <text evidence="2">The sequence shown here is derived from an EMBL/GenBank/DDBJ whole genome shotgun (WGS) entry which is preliminary data.</text>
</comment>
<accession>A0A371FBL2</accession>
<reference evidence="2" key="1">
    <citation type="submission" date="2018-05" db="EMBL/GenBank/DDBJ databases">
        <title>Draft genome of Mucuna pruriens seed.</title>
        <authorList>
            <person name="Nnadi N.E."/>
            <person name="Vos R."/>
            <person name="Hasami M.H."/>
            <person name="Devisetty U.K."/>
            <person name="Aguiy J.C."/>
        </authorList>
    </citation>
    <scope>NUCLEOTIDE SEQUENCE [LARGE SCALE GENOMIC DNA]</scope>
    <source>
        <strain evidence="2">JCA_2017</strain>
    </source>
</reference>
<feature type="signal peptide" evidence="1">
    <location>
        <begin position="1"/>
        <end position="21"/>
    </location>
</feature>
<sequence length="186" mass="20302">MLAVLAYFAILSFMSCPETQGTNAENAPGPRAGVSIMIRGVESSANTLWIEVMIPPSPLEIIRGGVEREPHAEIVTLDSIWSFFVTLLLQVAAATTPKQFFFFTPLFPFSNMNFSALHPVRITAPLPTASTNQVEIESGVLMHADQFIAEPPPTVEPARIIIFPSRLGKIPPDSYSSSMDAPSREE</sequence>
<proteinExistence type="predicted"/>
<keyword evidence="3" id="KW-1185">Reference proteome</keyword>
<feature type="chain" id="PRO_5016918368" evidence="1">
    <location>
        <begin position="22"/>
        <end position="186"/>
    </location>
</feature>
<gene>
    <name evidence="2" type="ORF">CR513_44415</name>
</gene>
<feature type="non-terminal residue" evidence="2">
    <location>
        <position position="1"/>
    </location>
</feature>
<evidence type="ECO:0000313" key="2">
    <source>
        <dbReference type="EMBL" id="RDX75674.1"/>
    </source>
</evidence>
<organism evidence="2 3">
    <name type="scientific">Mucuna pruriens</name>
    <name type="common">Velvet bean</name>
    <name type="synonym">Dolichos pruriens</name>
    <dbReference type="NCBI Taxonomy" id="157652"/>
    <lineage>
        <taxon>Eukaryota</taxon>
        <taxon>Viridiplantae</taxon>
        <taxon>Streptophyta</taxon>
        <taxon>Embryophyta</taxon>
        <taxon>Tracheophyta</taxon>
        <taxon>Spermatophyta</taxon>
        <taxon>Magnoliopsida</taxon>
        <taxon>eudicotyledons</taxon>
        <taxon>Gunneridae</taxon>
        <taxon>Pentapetalae</taxon>
        <taxon>rosids</taxon>
        <taxon>fabids</taxon>
        <taxon>Fabales</taxon>
        <taxon>Fabaceae</taxon>
        <taxon>Papilionoideae</taxon>
        <taxon>50 kb inversion clade</taxon>
        <taxon>NPAAA clade</taxon>
        <taxon>indigoferoid/millettioid clade</taxon>
        <taxon>Phaseoleae</taxon>
        <taxon>Mucuna</taxon>
    </lineage>
</organism>
<dbReference type="EMBL" id="QJKJ01009754">
    <property type="protein sequence ID" value="RDX75674.1"/>
    <property type="molecule type" value="Genomic_DNA"/>
</dbReference>
<evidence type="ECO:0000256" key="1">
    <source>
        <dbReference type="SAM" id="SignalP"/>
    </source>
</evidence>